<dbReference type="InterPro" id="IPR003439">
    <property type="entry name" value="ABC_transporter-like_ATP-bd"/>
</dbReference>
<feature type="transmembrane region" description="Helical" evidence="10">
    <location>
        <begin position="1431"/>
        <end position="1455"/>
    </location>
</feature>
<feature type="compositionally biased region" description="Polar residues" evidence="9">
    <location>
        <begin position="53"/>
        <end position="69"/>
    </location>
</feature>
<dbReference type="Proteomes" id="UP000799757">
    <property type="component" value="Unassembled WGS sequence"/>
</dbReference>
<keyword evidence="13" id="KW-1185">Reference proteome</keyword>
<keyword evidence="7 10" id="KW-1133">Transmembrane helix</keyword>
<keyword evidence="5" id="KW-0547">Nucleotide-binding</keyword>
<evidence type="ECO:0000313" key="13">
    <source>
        <dbReference type="Proteomes" id="UP000799757"/>
    </source>
</evidence>
<dbReference type="PROSITE" id="PS00211">
    <property type="entry name" value="ABC_TRANSPORTER_1"/>
    <property type="match status" value="1"/>
</dbReference>
<dbReference type="GO" id="GO:0016887">
    <property type="term" value="F:ATP hydrolysis activity"/>
    <property type="evidence" value="ECO:0007669"/>
    <property type="project" value="InterPro"/>
</dbReference>
<feature type="transmembrane region" description="Helical" evidence="10">
    <location>
        <begin position="1193"/>
        <end position="1217"/>
    </location>
</feature>
<feature type="domain" description="ABC transporter" evidence="11">
    <location>
        <begin position="823"/>
        <end position="1066"/>
    </location>
</feature>
<evidence type="ECO:0000256" key="9">
    <source>
        <dbReference type="SAM" id="MobiDB-lite"/>
    </source>
</evidence>
<evidence type="ECO:0000256" key="8">
    <source>
        <dbReference type="ARBA" id="ARBA00023136"/>
    </source>
</evidence>
<evidence type="ECO:0000256" key="7">
    <source>
        <dbReference type="ARBA" id="ARBA00022989"/>
    </source>
</evidence>
<feature type="compositionally biased region" description="Low complexity" evidence="9">
    <location>
        <begin position="22"/>
        <end position="32"/>
    </location>
</feature>
<keyword evidence="3" id="KW-0813">Transport</keyword>
<feature type="transmembrane region" description="Helical" evidence="10">
    <location>
        <begin position="1162"/>
        <end position="1181"/>
    </location>
</feature>
<dbReference type="InterPro" id="IPR003593">
    <property type="entry name" value="AAA+_ATPase"/>
</dbReference>
<feature type="transmembrane region" description="Helical" evidence="10">
    <location>
        <begin position="1238"/>
        <end position="1261"/>
    </location>
</feature>
<gene>
    <name evidence="12" type="ORF">K505DRAFT_376213</name>
</gene>
<dbReference type="Pfam" id="PF14510">
    <property type="entry name" value="ABC_trans_N"/>
    <property type="match status" value="1"/>
</dbReference>
<name>A0A6A6X8L2_9PLEO</name>
<dbReference type="InterPro" id="IPR027417">
    <property type="entry name" value="P-loop_NTPase"/>
</dbReference>
<evidence type="ECO:0000256" key="6">
    <source>
        <dbReference type="ARBA" id="ARBA00022840"/>
    </source>
</evidence>
<dbReference type="SUPFAM" id="SSF52540">
    <property type="entry name" value="P-loop containing nucleoside triphosphate hydrolases"/>
    <property type="match status" value="2"/>
</dbReference>
<dbReference type="Pfam" id="PF19055">
    <property type="entry name" value="ABC2_membrane_7"/>
    <property type="match status" value="1"/>
</dbReference>
<evidence type="ECO:0000313" key="12">
    <source>
        <dbReference type="EMBL" id="KAF2792217.1"/>
    </source>
</evidence>
<dbReference type="GO" id="GO:0016020">
    <property type="term" value="C:membrane"/>
    <property type="evidence" value="ECO:0007669"/>
    <property type="project" value="UniProtKB-SubCell"/>
</dbReference>
<dbReference type="SMART" id="SM00382">
    <property type="entry name" value="AAA"/>
    <property type="match status" value="2"/>
</dbReference>
<dbReference type="InterPro" id="IPR034003">
    <property type="entry name" value="ABCG_PDR_2"/>
</dbReference>
<dbReference type="Pfam" id="PF01061">
    <property type="entry name" value="ABC2_membrane"/>
    <property type="match status" value="2"/>
</dbReference>
<evidence type="ECO:0000256" key="10">
    <source>
        <dbReference type="SAM" id="Phobius"/>
    </source>
</evidence>
<organism evidence="12 13">
    <name type="scientific">Melanomma pulvis-pyrius CBS 109.77</name>
    <dbReference type="NCBI Taxonomy" id="1314802"/>
    <lineage>
        <taxon>Eukaryota</taxon>
        <taxon>Fungi</taxon>
        <taxon>Dikarya</taxon>
        <taxon>Ascomycota</taxon>
        <taxon>Pezizomycotina</taxon>
        <taxon>Dothideomycetes</taxon>
        <taxon>Pleosporomycetidae</taxon>
        <taxon>Pleosporales</taxon>
        <taxon>Melanommataceae</taxon>
        <taxon>Melanomma</taxon>
    </lineage>
</organism>
<protein>
    <submittedName>
        <fullName evidence="12">Pleiotropic drug resistance protein, ABC superfamily</fullName>
    </submittedName>
</protein>
<feature type="transmembrane region" description="Helical" evidence="10">
    <location>
        <begin position="1281"/>
        <end position="1303"/>
    </location>
</feature>
<feature type="transmembrane region" description="Helical" evidence="10">
    <location>
        <begin position="494"/>
        <end position="514"/>
    </location>
</feature>
<reference evidence="12" key="1">
    <citation type="journal article" date="2020" name="Stud. Mycol.">
        <title>101 Dothideomycetes genomes: a test case for predicting lifestyles and emergence of pathogens.</title>
        <authorList>
            <person name="Haridas S."/>
            <person name="Albert R."/>
            <person name="Binder M."/>
            <person name="Bloem J."/>
            <person name="Labutti K."/>
            <person name="Salamov A."/>
            <person name="Andreopoulos B."/>
            <person name="Baker S."/>
            <person name="Barry K."/>
            <person name="Bills G."/>
            <person name="Bluhm B."/>
            <person name="Cannon C."/>
            <person name="Castanera R."/>
            <person name="Culley D."/>
            <person name="Daum C."/>
            <person name="Ezra D."/>
            <person name="Gonzalez J."/>
            <person name="Henrissat B."/>
            <person name="Kuo A."/>
            <person name="Liang C."/>
            <person name="Lipzen A."/>
            <person name="Lutzoni F."/>
            <person name="Magnuson J."/>
            <person name="Mondo S."/>
            <person name="Nolan M."/>
            <person name="Ohm R."/>
            <person name="Pangilinan J."/>
            <person name="Park H.-J."/>
            <person name="Ramirez L."/>
            <person name="Alfaro M."/>
            <person name="Sun H."/>
            <person name="Tritt A."/>
            <person name="Yoshinaga Y."/>
            <person name="Zwiers L.-H."/>
            <person name="Turgeon B."/>
            <person name="Goodwin S."/>
            <person name="Spatafora J."/>
            <person name="Crous P."/>
            <person name="Grigoriev I."/>
        </authorList>
    </citation>
    <scope>NUCLEOTIDE SEQUENCE</scope>
    <source>
        <strain evidence="12">CBS 109.77</strain>
    </source>
</reference>
<dbReference type="InterPro" id="IPR013525">
    <property type="entry name" value="ABC2_TM"/>
</dbReference>
<keyword evidence="4 10" id="KW-0812">Transmembrane</keyword>
<dbReference type="Gene3D" id="3.40.50.300">
    <property type="entry name" value="P-loop containing nucleotide triphosphate hydrolases"/>
    <property type="match status" value="2"/>
</dbReference>
<feature type="region of interest" description="Disordered" evidence="9">
    <location>
        <begin position="785"/>
        <end position="811"/>
    </location>
</feature>
<evidence type="ECO:0000256" key="3">
    <source>
        <dbReference type="ARBA" id="ARBA00022448"/>
    </source>
</evidence>
<feature type="transmembrane region" description="Helical" evidence="10">
    <location>
        <begin position="740"/>
        <end position="760"/>
    </location>
</feature>
<dbReference type="PROSITE" id="PS50893">
    <property type="entry name" value="ABC_TRANSPORTER_2"/>
    <property type="match status" value="2"/>
</dbReference>
<dbReference type="Pfam" id="PF06422">
    <property type="entry name" value="PDR_CDR"/>
    <property type="match status" value="1"/>
</dbReference>
<feature type="transmembrane region" description="Helical" evidence="10">
    <location>
        <begin position="1310"/>
        <end position="1330"/>
    </location>
</feature>
<dbReference type="InterPro" id="IPR043926">
    <property type="entry name" value="ABCG_dom"/>
</dbReference>
<dbReference type="Pfam" id="PF00005">
    <property type="entry name" value="ABC_tran"/>
    <property type="match status" value="2"/>
</dbReference>
<feature type="region of interest" description="Disordered" evidence="9">
    <location>
        <begin position="1"/>
        <end position="40"/>
    </location>
</feature>
<keyword evidence="8 10" id="KW-0472">Membrane</keyword>
<dbReference type="FunFam" id="3.40.50.300:FF:000054">
    <property type="entry name" value="ABC multidrug transporter atrF"/>
    <property type="match status" value="1"/>
</dbReference>
<sequence length="1469" mass="164735">MPATLSLPGQLNDQSTGPPNLSSTSIANSSSEYESKLDEQHDREVLNLARKFTAQSTQDHRQSPFTAEQGSRLDPASPNFRWRDWAKAFYNVRYNIGNEVPRKGGVAFKNLNVWGNGSPTDFQMSVGNAILKLPSLFGRGSQKIDILRNMDGLLLAGEQLCVLGPPGSGCSTLLKTIAGDTHGFNVSPDSYVNYQGITPKRMHSSYRGEAIYTAEVDAHFPMLTVGDTLYFAALARTPREIPGGISREEYAKHLRDVIMAAFGISHTINSPVGNDFIRGVSGGERKRVTIAEAALSHAPLQCWDNSTRGLDSANAVEFCKTLRTECDVFGFSTCVAIYQAPEAAYDLFDKVTVLYEGHQIYFGRATEAQAYFERLGFECPESQTTPDFLTSMTSAEERVVKPGFENIVPRSASDFARCWVDSPERQELIRKIEEYSERHPLEGADNDQFALSRKMEKSKKQRDSSPYTLSYWRQISLCMWRDVQRIKNEPSIPITMLILNLFEALILSSVFYNLKSNTSAFFYRGAVIFMIILLNAFGSMLEVMSLYAKRTIVDKHNRYALYHPSAEALASMAVDLPYKIVNATLVNTTLYFMVNLRREPGPFFFFFLVVFTMTLAMSMFFRFFASITKTIAQALAPSSIILFGMVLYTGFAIPVQYMRGWASWMRWINPISYGFESVMANEFTGRDFTCSSFVPSGLGYENIAPNQRACAVRGSIPGSNSVSGTDFIRTSFQYENAHKWRNFGILLGMTIFLLALHLIMSELVASERSKGEVLVFRHGKVHKAKAKRHNKDEETGNAPVAGGGKYESSESSGYNVEKQTSVFHWEDVCYEIQIKGQPRTILDHVDGWIKPGTLTALMGVSGAGKTTLLDVLASRTTVGVIKGSMLVDGRERDETFQRKTGYVKQQDLHLHTSTVREALEFSALLRQPPEFSRAEKVAYVDQVISLLDMEEYADAVVGVPGTGLNVEQRKRLTIGVELAARPKLLLFLDEPTSGLDSQTSWSICNLMEKLTRNGQAILCTIHQPSAMLFQRFDRLLLLAKGGKTVYFGEIGQNSKTLLEYFARNGGPPCPDGANPAEHMLNVIGAAPGAHTDIDWPTVWQKSEEYRHVHSELGRLRELANQPSAVMDSTELSFDEFAAPFWTQLMTVTIRVFQQYWRTPSYMFSKALLCIGSCLFIGFSFFKGENTMQGLQNQMFGVFIMLFVIFQAIIQIIPVFVIQRDLFEACERQSKTYAWQAFVLSNIMVEMFWNSIMAVFCFFVWYYPIGFYSNASASDTVSSRAFLAFLLIWAMFLFASSFAHLLIAGISSADIASAVATLGFILMYAFCGILAGPKALPRFWIFMYRVNPITYLVSSLMATALGNAPAHCAENEFQNFAAPENQTCAEYLEPYISMAGGYVEQAGGESANCNFCQLDNTNQYLQSINVNFSDRWWHFALLWVYIGFNVAVAIVLYWAFRVPKTKKIEKQKKR</sequence>
<proteinExistence type="inferred from homology"/>
<feature type="region of interest" description="Disordered" evidence="9">
    <location>
        <begin position="53"/>
        <end position="76"/>
    </location>
</feature>
<dbReference type="InterPro" id="IPR017871">
    <property type="entry name" value="ABC_transporter-like_CS"/>
</dbReference>
<feature type="transmembrane region" description="Helical" evidence="10">
    <location>
        <begin position="635"/>
        <end position="657"/>
    </location>
</feature>
<dbReference type="EMBL" id="MU001980">
    <property type="protein sequence ID" value="KAF2792217.1"/>
    <property type="molecule type" value="Genomic_DNA"/>
</dbReference>
<evidence type="ECO:0000256" key="1">
    <source>
        <dbReference type="ARBA" id="ARBA00004141"/>
    </source>
</evidence>
<feature type="transmembrane region" description="Helical" evidence="10">
    <location>
        <begin position="521"/>
        <end position="541"/>
    </location>
</feature>
<accession>A0A6A6X8L2</accession>
<dbReference type="CDD" id="cd03233">
    <property type="entry name" value="ABCG_PDR_domain1"/>
    <property type="match status" value="1"/>
</dbReference>
<evidence type="ECO:0000256" key="2">
    <source>
        <dbReference type="ARBA" id="ARBA00006012"/>
    </source>
</evidence>
<evidence type="ECO:0000259" key="11">
    <source>
        <dbReference type="PROSITE" id="PS50893"/>
    </source>
</evidence>
<feature type="compositionally biased region" description="Polar residues" evidence="9">
    <location>
        <begin position="7"/>
        <end position="21"/>
    </location>
</feature>
<dbReference type="InterPro" id="IPR029481">
    <property type="entry name" value="ABC_trans_N"/>
</dbReference>
<dbReference type="PANTHER" id="PTHR19241">
    <property type="entry name" value="ATP-BINDING CASSETTE TRANSPORTER"/>
    <property type="match status" value="1"/>
</dbReference>
<evidence type="ECO:0000256" key="5">
    <source>
        <dbReference type="ARBA" id="ARBA00022741"/>
    </source>
</evidence>
<comment type="similarity">
    <text evidence="2">Belongs to the ABC transporter superfamily. ABCG family. PDR (TC 3.A.1.205) subfamily.</text>
</comment>
<dbReference type="GO" id="GO:0140359">
    <property type="term" value="F:ABC-type transporter activity"/>
    <property type="evidence" value="ECO:0007669"/>
    <property type="project" value="InterPro"/>
</dbReference>
<comment type="subcellular location">
    <subcellularLocation>
        <location evidence="1">Membrane</location>
        <topology evidence="1">Multi-pass membrane protein</topology>
    </subcellularLocation>
</comment>
<dbReference type="FunFam" id="3.40.50.300:FF:003632">
    <property type="entry name" value="ABC multidrug transporter (Eurofung)"/>
    <property type="match status" value="1"/>
</dbReference>
<feature type="transmembrane region" description="Helical" evidence="10">
    <location>
        <begin position="603"/>
        <end position="623"/>
    </location>
</feature>
<keyword evidence="6" id="KW-0067">ATP-binding</keyword>
<dbReference type="InterPro" id="IPR034001">
    <property type="entry name" value="ABCG_PDR_1"/>
</dbReference>
<evidence type="ECO:0000256" key="4">
    <source>
        <dbReference type="ARBA" id="ARBA00022692"/>
    </source>
</evidence>
<dbReference type="CDD" id="cd03232">
    <property type="entry name" value="ABCG_PDR_domain2"/>
    <property type="match status" value="1"/>
</dbReference>
<dbReference type="InterPro" id="IPR010929">
    <property type="entry name" value="PDR_CDR_ABC"/>
</dbReference>
<dbReference type="OrthoDB" id="245989at2759"/>
<feature type="domain" description="ABC transporter" evidence="11">
    <location>
        <begin position="131"/>
        <end position="381"/>
    </location>
</feature>
<dbReference type="GO" id="GO:0005524">
    <property type="term" value="F:ATP binding"/>
    <property type="evidence" value="ECO:0007669"/>
    <property type="project" value="UniProtKB-KW"/>
</dbReference>